<dbReference type="Pfam" id="PF08345">
    <property type="entry name" value="YscJ_FliF_C"/>
    <property type="match status" value="1"/>
</dbReference>
<feature type="compositionally biased region" description="Polar residues" evidence="9">
    <location>
        <begin position="313"/>
        <end position="325"/>
    </location>
</feature>
<dbReference type="GO" id="GO:0071973">
    <property type="term" value="P:bacterial-type flagellum-dependent cell motility"/>
    <property type="evidence" value="ECO:0007669"/>
    <property type="project" value="InterPro"/>
</dbReference>
<evidence type="ECO:0000256" key="7">
    <source>
        <dbReference type="ARBA" id="ARBA00023136"/>
    </source>
</evidence>
<evidence type="ECO:0000259" key="11">
    <source>
        <dbReference type="Pfam" id="PF01514"/>
    </source>
</evidence>
<feature type="region of interest" description="Disordered" evidence="9">
    <location>
        <begin position="307"/>
        <end position="361"/>
    </location>
</feature>
<evidence type="ECO:0000256" key="6">
    <source>
        <dbReference type="ARBA" id="ARBA00022989"/>
    </source>
</evidence>
<dbReference type="InterPro" id="IPR043427">
    <property type="entry name" value="YscJ/FliF"/>
</dbReference>
<dbReference type="PANTHER" id="PTHR30046">
    <property type="entry name" value="FLAGELLAR M-RING PROTEIN"/>
    <property type="match status" value="1"/>
</dbReference>
<dbReference type="HOGENOM" id="CLU_028108_4_1_5"/>
<keyword evidence="6 10" id="KW-1133">Transmembrane helix</keyword>
<protein>
    <submittedName>
        <fullName evidence="13">Flagellar M-ring protein FliF</fullName>
    </submittedName>
</protein>
<dbReference type="GO" id="GO:0009431">
    <property type="term" value="C:bacterial-type flagellum basal body, MS ring"/>
    <property type="evidence" value="ECO:0007669"/>
    <property type="project" value="InterPro"/>
</dbReference>
<evidence type="ECO:0000313" key="13">
    <source>
        <dbReference type="EMBL" id="CDO58843.1"/>
    </source>
</evidence>
<gene>
    <name evidence="13" type="ORF">BN1012_Phect629</name>
</gene>
<dbReference type="Proteomes" id="UP000032160">
    <property type="component" value="Chromosome I"/>
</dbReference>
<dbReference type="AlphaFoldDB" id="X5M6Y9"/>
<dbReference type="Pfam" id="PF01514">
    <property type="entry name" value="YscJ_FliF"/>
    <property type="match status" value="1"/>
</dbReference>
<dbReference type="PRINTS" id="PR01009">
    <property type="entry name" value="FLGMRINGFLIF"/>
</dbReference>
<evidence type="ECO:0000256" key="1">
    <source>
        <dbReference type="ARBA" id="ARBA00004117"/>
    </source>
</evidence>
<evidence type="ECO:0000256" key="9">
    <source>
        <dbReference type="SAM" id="MobiDB-lite"/>
    </source>
</evidence>
<feature type="transmembrane region" description="Helical" evidence="10">
    <location>
        <begin position="473"/>
        <end position="495"/>
    </location>
</feature>
<organism evidence="13 14">
    <name type="scientific">Candidatus Phaeomarinibacter ectocarpi</name>
    <dbReference type="NCBI Taxonomy" id="1458461"/>
    <lineage>
        <taxon>Bacteria</taxon>
        <taxon>Pseudomonadati</taxon>
        <taxon>Pseudomonadota</taxon>
        <taxon>Alphaproteobacteria</taxon>
        <taxon>Hyphomicrobiales</taxon>
        <taxon>Parvibaculaceae</taxon>
        <taxon>Candidatus Phaeomarinibacter</taxon>
    </lineage>
</organism>
<keyword evidence="5 10" id="KW-0812">Transmembrane</keyword>
<dbReference type="PANTHER" id="PTHR30046:SF0">
    <property type="entry name" value="FLAGELLAR M-RING PROTEIN"/>
    <property type="match status" value="1"/>
</dbReference>
<evidence type="ECO:0000313" key="14">
    <source>
        <dbReference type="Proteomes" id="UP000032160"/>
    </source>
</evidence>
<dbReference type="KEGG" id="pect:BN1012_Phect629"/>
<dbReference type="RefSeq" id="WP_244442892.1">
    <property type="nucleotide sequence ID" value="NZ_HG966617.1"/>
</dbReference>
<evidence type="ECO:0000256" key="8">
    <source>
        <dbReference type="ARBA" id="ARBA00023143"/>
    </source>
</evidence>
<dbReference type="GO" id="GO:0003774">
    <property type="term" value="F:cytoskeletal motor activity"/>
    <property type="evidence" value="ECO:0007669"/>
    <property type="project" value="InterPro"/>
</dbReference>
<dbReference type="InterPro" id="IPR006182">
    <property type="entry name" value="FliF_N_dom"/>
</dbReference>
<reference evidence="13 14" key="1">
    <citation type="journal article" date="2014" name="Front. Genet.">
        <title>Genome and metabolic network of "Candidatus Phaeomarinobacter ectocarpi" Ec32, a new candidate genus of Alphaproteobacteria frequently associated with brown algae.</title>
        <authorList>
            <person name="Dittami S.M."/>
            <person name="Barbeyron T."/>
            <person name="Boyen C."/>
            <person name="Cambefort J."/>
            <person name="Collet G."/>
            <person name="Delage L."/>
            <person name="Gobet A."/>
            <person name="Groisillier A."/>
            <person name="Leblanc C."/>
            <person name="Michel G."/>
            <person name="Scornet D."/>
            <person name="Siegel A."/>
            <person name="Tapia J.E."/>
            <person name="Tonon T."/>
        </authorList>
    </citation>
    <scope>NUCLEOTIDE SEQUENCE [LARGE SCALE GENOMIC DNA]</scope>
    <source>
        <strain evidence="13 14">Ec32</strain>
    </source>
</reference>
<keyword evidence="13" id="KW-0966">Cell projection</keyword>
<keyword evidence="13" id="KW-0282">Flagellum</keyword>
<evidence type="ECO:0000256" key="10">
    <source>
        <dbReference type="SAM" id="Phobius"/>
    </source>
</evidence>
<evidence type="ECO:0000256" key="2">
    <source>
        <dbReference type="ARBA" id="ARBA00004651"/>
    </source>
</evidence>
<dbReference type="EMBL" id="HG966617">
    <property type="protein sequence ID" value="CDO58843.1"/>
    <property type="molecule type" value="Genomic_DNA"/>
</dbReference>
<feature type="domain" description="Flagellar M-ring C-terminal" evidence="12">
    <location>
        <begin position="278"/>
        <end position="442"/>
    </location>
</feature>
<feature type="compositionally biased region" description="Low complexity" evidence="9">
    <location>
        <begin position="342"/>
        <end position="353"/>
    </location>
</feature>
<keyword evidence="13" id="KW-0969">Cilium</keyword>
<dbReference type="InterPro" id="IPR013556">
    <property type="entry name" value="Flag_M-ring_C"/>
</dbReference>
<sequence length="613" mass="64960">MGDRGPALLSGAMIHQAQDEPEYRAIPTTLRGCAVNGTFDFLKGLGPSRLIALGAVTIALVAFFAVIMMRVSQPTMALLYSGLPVSDSAEIVAKLEAMSVPYELKGDGTTIMVPKTEALRLRMSMAEAGLPSGGSVGYEIFDDTSALGTTSFVQNMNHLRALEGELARTIRALDTVQAARVHLVMPERELFSRERQEPTASIVIKARGGLGRSQAKGVQFLVASAVEGLNAANVSIIDETGNMIAGGADGTSLGSSSMDERQREYETRLRRQVADIVTSVVGTNRARIQVAAELDFNRITRNSETFDPEGQVVRSTQTVEESSSATERDAQAGVTVGNDLPDAIGQGAGADDATSNESNARVEETVNYEISRTTTTEVIEAGSVKRLSVAVLVDGAYETAEDGTQTYTARSPEELEMIGRLVRSSIGFDAARGDSVEVVNLPINDTATEFLADDAAELGFMDSIMGSLDVMRLAELGALLVVTLLGVFLVARPLINKLTTPGVQQGGQAALTGGAPSNAPQLPSPDMQQILAKAQADGQEVITSPDGTPIALAAPTPEQQAAMMLEDNTGSMIDIAQIEGQVRESSVRKVGEIVQNHPEESLTILRGWLHETA</sequence>
<evidence type="ECO:0000259" key="12">
    <source>
        <dbReference type="Pfam" id="PF08345"/>
    </source>
</evidence>
<keyword evidence="4" id="KW-1003">Cell membrane</keyword>
<dbReference type="InterPro" id="IPR045851">
    <property type="entry name" value="AMP-bd_C_sf"/>
</dbReference>
<proteinExistence type="inferred from homology"/>
<dbReference type="STRING" id="1458461.BN1012_Phect629"/>
<name>X5M6Y9_9HYPH</name>
<dbReference type="GO" id="GO:0005886">
    <property type="term" value="C:plasma membrane"/>
    <property type="evidence" value="ECO:0007669"/>
    <property type="project" value="UniProtKB-SubCell"/>
</dbReference>
<evidence type="ECO:0000256" key="3">
    <source>
        <dbReference type="ARBA" id="ARBA00007971"/>
    </source>
</evidence>
<dbReference type="InterPro" id="IPR000067">
    <property type="entry name" value="FlgMring_FliF"/>
</dbReference>
<keyword evidence="14" id="KW-1185">Reference proteome</keyword>
<comment type="subcellular location">
    <subcellularLocation>
        <location evidence="1">Bacterial flagellum basal body</location>
    </subcellularLocation>
    <subcellularLocation>
        <location evidence="2">Cell membrane</location>
        <topology evidence="2">Multi-pass membrane protein</topology>
    </subcellularLocation>
</comment>
<keyword evidence="8" id="KW-0975">Bacterial flagellum</keyword>
<dbReference type="Gene3D" id="3.30.300.30">
    <property type="match status" value="1"/>
</dbReference>
<feature type="domain" description="Flagellar M-ring N-terminal" evidence="11">
    <location>
        <begin position="72"/>
        <end position="244"/>
    </location>
</feature>
<dbReference type="NCBIfam" id="TIGR00206">
    <property type="entry name" value="fliF"/>
    <property type="match status" value="1"/>
</dbReference>
<evidence type="ECO:0000256" key="5">
    <source>
        <dbReference type="ARBA" id="ARBA00022692"/>
    </source>
</evidence>
<accession>X5M6Y9</accession>
<feature type="transmembrane region" description="Helical" evidence="10">
    <location>
        <begin position="50"/>
        <end position="69"/>
    </location>
</feature>
<evidence type="ECO:0000256" key="4">
    <source>
        <dbReference type="ARBA" id="ARBA00022475"/>
    </source>
</evidence>
<dbReference type="PATRIC" id="fig|1458461.3.peg.628"/>
<comment type="similarity">
    <text evidence="3">Belongs to the FliF family.</text>
</comment>
<dbReference type="PIRSF" id="PIRSF004862">
    <property type="entry name" value="FliF"/>
    <property type="match status" value="1"/>
</dbReference>
<keyword evidence="7 10" id="KW-0472">Membrane</keyword>